<dbReference type="InterPro" id="IPR015854">
    <property type="entry name" value="ABC_transpr_LolD-like"/>
</dbReference>
<evidence type="ECO:0000313" key="12">
    <source>
        <dbReference type="EMBL" id="HIR59643.1"/>
    </source>
</evidence>
<dbReference type="GO" id="GO:0016887">
    <property type="term" value="F:ATP hydrolysis activity"/>
    <property type="evidence" value="ECO:0007669"/>
    <property type="project" value="InterPro"/>
</dbReference>
<evidence type="ECO:0000256" key="2">
    <source>
        <dbReference type="ARBA" id="ARBA00020019"/>
    </source>
</evidence>
<comment type="subunit">
    <text evidence="10">Homodimer. Forms a membrane-associated complex with FtsX.</text>
</comment>
<dbReference type="Pfam" id="PF00005">
    <property type="entry name" value="ABC_tran"/>
    <property type="match status" value="1"/>
</dbReference>
<dbReference type="AlphaFoldDB" id="A0A9D1DVF0"/>
<keyword evidence="4 10" id="KW-1003">Cell membrane</keyword>
<dbReference type="InterPro" id="IPR017871">
    <property type="entry name" value="ABC_transporter-like_CS"/>
</dbReference>
<dbReference type="EMBL" id="DVHC01000062">
    <property type="protein sequence ID" value="HIR59643.1"/>
    <property type="molecule type" value="Genomic_DNA"/>
</dbReference>
<proteinExistence type="inferred from homology"/>
<dbReference type="PROSITE" id="PS50893">
    <property type="entry name" value="ABC_TRANSPORTER_2"/>
    <property type="match status" value="1"/>
</dbReference>
<keyword evidence="8 10" id="KW-0472">Membrane</keyword>
<dbReference type="Gene3D" id="3.40.50.300">
    <property type="entry name" value="P-loop containing nucleotide triphosphate hydrolases"/>
    <property type="match status" value="1"/>
</dbReference>
<dbReference type="GO" id="GO:0005524">
    <property type="term" value="F:ATP binding"/>
    <property type="evidence" value="ECO:0007669"/>
    <property type="project" value="UniProtKB-UniRule"/>
</dbReference>
<evidence type="ECO:0000256" key="5">
    <source>
        <dbReference type="ARBA" id="ARBA00022618"/>
    </source>
</evidence>
<reference evidence="12" key="2">
    <citation type="journal article" date="2021" name="PeerJ">
        <title>Extensive microbial diversity within the chicken gut microbiome revealed by metagenomics and culture.</title>
        <authorList>
            <person name="Gilroy R."/>
            <person name="Ravi A."/>
            <person name="Getino M."/>
            <person name="Pursley I."/>
            <person name="Horton D.L."/>
            <person name="Alikhan N.F."/>
            <person name="Baker D."/>
            <person name="Gharbi K."/>
            <person name="Hall N."/>
            <person name="Watson M."/>
            <person name="Adriaenssens E.M."/>
            <person name="Foster-Nyarko E."/>
            <person name="Jarju S."/>
            <person name="Secka A."/>
            <person name="Antonio M."/>
            <person name="Oren A."/>
            <person name="Chaudhuri R.R."/>
            <person name="La Ragione R."/>
            <person name="Hildebrand F."/>
            <person name="Pallen M.J."/>
        </authorList>
    </citation>
    <scope>NUCLEOTIDE SEQUENCE</scope>
    <source>
        <strain evidence="12">CHK184-20233</strain>
    </source>
</reference>
<organism evidence="12 13">
    <name type="scientific">Candidatus Onthousia excrementipullorum</name>
    <dbReference type="NCBI Taxonomy" id="2840884"/>
    <lineage>
        <taxon>Bacteria</taxon>
        <taxon>Bacillati</taxon>
        <taxon>Bacillota</taxon>
        <taxon>Bacilli</taxon>
        <taxon>Candidatus Onthousia</taxon>
    </lineage>
</organism>
<comment type="similarity">
    <text evidence="1 10">Belongs to the ABC transporter superfamily.</text>
</comment>
<evidence type="ECO:0000259" key="11">
    <source>
        <dbReference type="PROSITE" id="PS50893"/>
    </source>
</evidence>
<keyword evidence="6 10" id="KW-0547">Nucleotide-binding</keyword>
<evidence type="ECO:0000256" key="7">
    <source>
        <dbReference type="ARBA" id="ARBA00022840"/>
    </source>
</evidence>
<keyword evidence="9 10" id="KW-0131">Cell cycle</keyword>
<gene>
    <name evidence="10 12" type="primary">ftsE</name>
    <name evidence="12" type="ORF">IAB38_06285</name>
</gene>
<evidence type="ECO:0000256" key="8">
    <source>
        <dbReference type="ARBA" id="ARBA00023136"/>
    </source>
</evidence>
<comment type="caution">
    <text evidence="12">The sequence shown here is derived from an EMBL/GenBank/DDBJ whole genome shotgun (WGS) entry which is preliminary data.</text>
</comment>
<dbReference type="PROSITE" id="PS00211">
    <property type="entry name" value="ABC_TRANSPORTER_1"/>
    <property type="match status" value="1"/>
</dbReference>
<dbReference type="PANTHER" id="PTHR24220:SF470">
    <property type="entry name" value="CELL DIVISION ATP-BINDING PROTEIN FTSE"/>
    <property type="match status" value="1"/>
</dbReference>
<accession>A0A9D1DVF0</accession>
<dbReference type="InterPro" id="IPR027417">
    <property type="entry name" value="P-loop_NTPase"/>
</dbReference>
<dbReference type="InterPro" id="IPR003593">
    <property type="entry name" value="AAA+_ATPase"/>
</dbReference>
<dbReference type="GO" id="GO:0051301">
    <property type="term" value="P:cell division"/>
    <property type="evidence" value="ECO:0007669"/>
    <property type="project" value="UniProtKB-UniRule"/>
</dbReference>
<dbReference type="NCBIfam" id="TIGR02673">
    <property type="entry name" value="FtsE"/>
    <property type="match status" value="1"/>
</dbReference>
<keyword evidence="7 10" id="KW-0067">ATP-binding</keyword>
<dbReference type="Proteomes" id="UP000824232">
    <property type="component" value="Unassembled WGS sequence"/>
</dbReference>
<evidence type="ECO:0000256" key="9">
    <source>
        <dbReference type="ARBA" id="ARBA00023306"/>
    </source>
</evidence>
<protein>
    <recommendedName>
        <fullName evidence="2 10">Cell division ATP-binding protein FtsE</fullName>
    </recommendedName>
</protein>
<evidence type="ECO:0000313" key="13">
    <source>
        <dbReference type="Proteomes" id="UP000824232"/>
    </source>
</evidence>
<dbReference type="InterPro" id="IPR005286">
    <property type="entry name" value="Cell_div_FtsE"/>
</dbReference>
<dbReference type="FunFam" id="3.40.50.300:FF:000056">
    <property type="entry name" value="Cell division ATP-binding protein FtsE"/>
    <property type="match status" value="1"/>
</dbReference>
<dbReference type="PANTHER" id="PTHR24220">
    <property type="entry name" value="IMPORT ATP-BINDING PROTEIN"/>
    <property type="match status" value="1"/>
</dbReference>
<keyword evidence="5 10" id="KW-0132">Cell division</keyword>
<evidence type="ECO:0000256" key="10">
    <source>
        <dbReference type="RuleBase" id="RU365094"/>
    </source>
</evidence>
<dbReference type="SMART" id="SM00382">
    <property type="entry name" value="AAA"/>
    <property type="match status" value="1"/>
</dbReference>
<feature type="domain" description="ABC transporter" evidence="11">
    <location>
        <begin position="4"/>
        <end position="229"/>
    </location>
</feature>
<dbReference type="GO" id="GO:0005886">
    <property type="term" value="C:plasma membrane"/>
    <property type="evidence" value="ECO:0007669"/>
    <property type="project" value="UniProtKB-SubCell"/>
</dbReference>
<dbReference type="SUPFAM" id="SSF52540">
    <property type="entry name" value="P-loop containing nucleoside triphosphate hydrolases"/>
    <property type="match status" value="1"/>
</dbReference>
<dbReference type="GO" id="GO:0022857">
    <property type="term" value="F:transmembrane transporter activity"/>
    <property type="evidence" value="ECO:0007669"/>
    <property type="project" value="TreeGrafter"/>
</dbReference>
<evidence type="ECO:0000256" key="3">
    <source>
        <dbReference type="ARBA" id="ARBA00022448"/>
    </source>
</evidence>
<evidence type="ECO:0000256" key="1">
    <source>
        <dbReference type="ARBA" id="ARBA00005417"/>
    </source>
</evidence>
<evidence type="ECO:0000256" key="6">
    <source>
        <dbReference type="ARBA" id="ARBA00022741"/>
    </source>
</evidence>
<evidence type="ECO:0000256" key="4">
    <source>
        <dbReference type="ARBA" id="ARBA00022475"/>
    </source>
</evidence>
<name>A0A9D1DVF0_9FIRM</name>
<sequence>MDLIRVKNVNKQYKNGVTAIYDLTLNIKKGSFVFVIGGSGSGKSTFIKMLYREEKPTSGEIIVGGINVAKLRNSKVYKLRRKLGIVFQDYRLLPKLTVYENVAFTMESIGATKQETRKKVLKALELVGLKAKIHNYPDQLSGGEQQRVAIARAIVNEPRILLCDEPTGNLDPDRSMEIVKVLEEINKTCGTTIIMATHDKEIVNKMQKEVVLLKDGRLIKHLEKGGYEE</sequence>
<comment type="subcellular location">
    <subcellularLocation>
        <location evidence="10">Cell membrane</location>
        <topology evidence="10">Peripheral membrane protein</topology>
        <orientation evidence="10">Cytoplasmic side</orientation>
    </subcellularLocation>
</comment>
<comment type="function">
    <text evidence="10">Part of the ABC transporter FtsEX involved in cellular division.</text>
</comment>
<dbReference type="InterPro" id="IPR003439">
    <property type="entry name" value="ABC_transporter-like_ATP-bd"/>
</dbReference>
<reference evidence="12" key="1">
    <citation type="submission" date="2020-10" db="EMBL/GenBank/DDBJ databases">
        <authorList>
            <person name="Gilroy R."/>
        </authorList>
    </citation>
    <scope>NUCLEOTIDE SEQUENCE</scope>
    <source>
        <strain evidence="12">CHK184-20233</strain>
    </source>
</reference>
<keyword evidence="3" id="KW-0813">Transport</keyword>